<evidence type="ECO:0000259" key="13">
    <source>
        <dbReference type="PROSITE" id="PS50836"/>
    </source>
</evidence>
<feature type="signal peptide" evidence="12">
    <location>
        <begin position="1"/>
        <end position="25"/>
    </location>
</feature>
<feature type="binding site" description="axial binding residue" evidence="10">
    <location>
        <position position="343"/>
    </location>
    <ligand>
        <name>heme b</name>
        <dbReference type="ChEBI" id="CHEBI:60344"/>
        <label>1</label>
    </ligand>
    <ligandPart>
        <name>Fe</name>
        <dbReference type="ChEBI" id="CHEBI:18248"/>
    </ligandPart>
</feature>
<keyword evidence="2" id="KW-0813">Transport</keyword>
<evidence type="ECO:0000256" key="3">
    <source>
        <dbReference type="ARBA" id="ARBA00022692"/>
    </source>
</evidence>
<feature type="domain" description="Cytochrome b561" evidence="14">
    <location>
        <begin position="225"/>
        <end position="434"/>
    </location>
</feature>
<dbReference type="Gene3D" id="1.20.120.1770">
    <property type="match status" value="2"/>
</dbReference>
<name>A0A3S3MAC4_9MAGN</name>
<dbReference type="InterPro" id="IPR017214">
    <property type="entry name" value="UCP037471"/>
</dbReference>
<dbReference type="InterPro" id="IPR005018">
    <property type="entry name" value="DOMON_domain"/>
</dbReference>
<dbReference type="AlphaFoldDB" id="A0A3S3MAC4"/>
<feature type="chain" id="PRO_5018678678" evidence="12">
    <location>
        <begin position="26"/>
        <end position="442"/>
    </location>
</feature>
<dbReference type="SMART" id="SM00665">
    <property type="entry name" value="B561"/>
    <property type="match status" value="1"/>
</dbReference>
<evidence type="ECO:0000313" key="15">
    <source>
        <dbReference type="EMBL" id="RWR79903.1"/>
    </source>
</evidence>
<evidence type="ECO:0000256" key="8">
    <source>
        <dbReference type="ARBA" id="ARBA00023136"/>
    </source>
</evidence>
<protein>
    <submittedName>
        <fullName evidence="15">Cytochrome b561 and DOMON domain-containing-like protein</fullName>
    </submittedName>
</protein>
<keyword evidence="6" id="KW-0249">Electron transport</keyword>
<feature type="binding site" description="axial binding residue" evidence="10">
    <location>
        <position position="379"/>
    </location>
    <ligand>
        <name>heme b</name>
        <dbReference type="ChEBI" id="CHEBI:60344"/>
        <label>1</label>
    </ligand>
    <ligandPart>
        <name>Fe</name>
        <dbReference type="ChEBI" id="CHEBI:18248"/>
    </ligandPart>
</feature>
<feature type="transmembrane region" description="Helical" evidence="11">
    <location>
        <begin position="253"/>
        <end position="273"/>
    </location>
</feature>
<evidence type="ECO:0000256" key="4">
    <source>
        <dbReference type="ARBA" id="ARBA00022723"/>
    </source>
</evidence>
<dbReference type="Proteomes" id="UP000283530">
    <property type="component" value="Unassembled WGS sequence"/>
</dbReference>
<comment type="caution">
    <text evidence="15">The sequence shown here is derived from an EMBL/GenBank/DDBJ whole genome shotgun (WGS) entry which is preliminary data.</text>
</comment>
<feature type="transmembrane region" description="Helical" evidence="11">
    <location>
        <begin position="346"/>
        <end position="363"/>
    </location>
</feature>
<evidence type="ECO:0000256" key="6">
    <source>
        <dbReference type="ARBA" id="ARBA00022982"/>
    </source>
</evidence>
<dbReference type="PANTHER" id="PTHR23130">
    <property type="entry name" value="CYTOCHROME B561 AND DOMON DOMAIN-CONTAINING PROTEIN"/>
    <property type="match status" value="1"/>
</dbReference>
<dbReference type="PROSITE" id="PS50836">
    <property type="entry name" value="DOMON"/>
    <property type="match status" value="1"/>
</dbReference>
<dbReference type="CDD" id="cd08760">
    <property type="entry name" value="Cyt_b561_FRRS1_like"/>
    <property type="match status" value="1"/>
</dbReference>
<evidence type="ECO:0000256" key="9">
    <source>
        <dbReference type="ARBA" id="ARBA00053871"/>
    </source>
</evidence>
<comment type="subcellular location">
    <subcellularLocation>
        <location evidence="1">Membrane</location>
        <topology evidence="1">Multi-pass membrane protein</topology>
    </subcellularLocation>
</comment>
<feature type="transmembrane region" description="Helical" evidence="11">
    <location>
        <begin position="220"/>
        <end position="241"/>
    </location>
</feature>
<gene>
    <name evidence="15" type="ORF">CKAN_00850500</name>
</gene>
<evidence type="ECO:0000256" key="2">
    <source>
        <dbReference type="ARBA" id="ARBA00022448"/>
    </source>
</evidence>
<feature type="transmembrane region" description="Helical" evidence="11">
    <location>
        <begin position="410"/>
        <end position="434"/>
    </location>
</feature>
<dbReference type="CDD" id="cd09629">
    <property type="entry name" value="DOMON_CIL1_like"/>
    <property type="match status" value="1"/>
</dbReference>
<dbReference type="Pfam" id="PF04526">
    <property type="entry name" value="DUF568"/>
    <property type="match status" value="1"/>
</dbReference>
<keyword evidence="7 11" id="KW-1133">Transmembrane helix</keyword>
<sequence length="442" mass="48061">MATSSSSTLLILFLILFSLSLLTLSANGLTCTSQTFSNNKLFASCNDLPHLESTLHWTYSSSKSTLSLAFVAPPAKSNGWISWAINPTSTGMIGAQSLIAFPQSDGSITVQTFNITSYGPVKKSPIAFEVSGASAEYSGGLMKIFATVRLPEGMTKVNQVWQVGGSVTNGVPDKHNFKADNLNSKGTLDLLNGESGSSSVEIPDLERKMYLRTFKSADPAWFYLHASCQFSAYVIGVAGWATGLQLGQKSKGVMYASHRNIGIALFCLASLQIHGVLNAISWGILMPLGAIIARYLRTFKSADPAWFYLHASCQFSAYVIGVAGWATGLQLGQKSKGVMYASHRNIGIALFCLASLQAFALFLRPKKDHKYRIYWNVYHQSVGYAVIVLSIINVFEGLDILDPHKNWRTAYIIVIAILGAIAVVLEVITWTIVLRRKSGQST</sequence>
<dbReference type="Pfam" id="PF03188">
    <property type="entry name" value="Cytochrom_B561"/>
    <property type="match status" value="1"/>
</dbReference>
<dbReference type="InterPro" id="IPR006593">
    <property type="entry name" value="Cyt_b561/ferric_Rdtase_TM"/>
</dbReference>
<keyword evidence="4 10" id="KW-0479">Metal-binding</keyword>
<feature type="domain" description="DOMON" evidence="13">
    <location>
        <begin position="51"/>
        <end position="164"/>
    </location>
</feature>
<evidence type="ECO:0000256" key="7">
    <source>
        <dbReference type="ARBA" id="ARBA00022989"/>
    </source>
</evidence>
<dbReference type="PROSITE" id="PS50939">
    <property type="entry name" value="CYTOCHROME_B561"/>
    <property type="match status" value="1"/>
</dbReference>
<feature type="transmembrane region" description="Helical" evidence="11">
    <location>
        <begin position="305"/>
        <end position="326"/>
    </location>
</feature>
<accession>A0A3S3MAC4</accession>
<dbReference type="PIRSF" id="PIRSF037471">
    <property type="entry name" value="UCP037471"/>
    <property type="match status" value="1"/>
</dbReference>
<organism evidence="15 16">
    <name type="scientific">Cinnamomum micranthum f. kanehirae</name>
    <dbReference type="NCBI Taxonomy" id="337451"/>
    <lineage>
        <taxon>Eukaryota</taxon>
        <taxon>Viridiplantae</taxon>
        <taxon>Streptophyta</taxon>
        <taxon>Embryophyta</taxon>
        <taxon>Tracheophyta</taxon>
        <taxon>Spermatophyta</taxon>
        <taxon>Magnoliopsida</taxon>
        <taxon>Magnoliidae</taxon>
        <taxon>Laurales</taxon>
        <taxon>Lauraceae</taxon>
        <taxon>Cinnamomum</taxon>
    </lineage>
</organism>
<comment type="function">
    <text evidence="9">May act as a catecholamine-responsive trans-membrane electron transporter.</text>
</comment>
<keyword evidence="16" id="KW-1185">Reference proteome</keyword>
<dbReference type="OrthoDB" id="2419613at2759"/>
<keyword evidence="5 12" id="KW-0732">Signal</keyword>
<keyword evidence="10" id="KW-0408">Iron</keyword>
<proteinExistence type="predicted"/>
<evidence type="ECO:0000256" key="5">
    <source>
        <dbReference type="ARBA" id="ARBA00022729"/>
    </source>
</evidence>
<dbReference type="FunFam" id="1.20.120.1770:FF:000007">
    <property type="entry name" value="Cytochrome b561 and DOMON domain-containing protein"/>
    <property type="match status" value="1"/>
</dbReference>
<dbReference type="GO" id="GO:0016020">
    <property type="term" value="C:membrane"/>
    <property type="evidence" value="ECO:0007669"/>
    <property type="project" value="UniProtKB-SubCell"/>
</dbReference>
<dbReference type="STRING" id="337451.A0A3S3MAC4"/>
<dbReference type="InterPro" id="IPR045265">
    <property type="entry name" value="AIR12_DOMON"/>
</dbReference>
<evidence type="ECO:0000256" key="10">
    <source>
        <dbReference type="PIRSR" id="PIRSR037471-1"/>
    </source>
</evidence>
<dbReference type="EMBL" id="QPKB01000003">
    <property type="protein sequence ID" value="RWR79903.1"/>
    <property type="molecule type" value="Genomic_DNA"/>
</dbReference>
<evidence type="ECO:0000256" key="1">
    <source>
        <dbReference type="ARBA" id="ARBA00004141"/>
    </source>
</evidence>
<evidence type="ECO:0000259" key="14">
    <source>
        <dbReference type="PROSITE" id="PS50939"/>
    </source>
</evidence>
<evidence type="ECO:0000313" key="16">
    <source>
        <dbReference type="Proteomes" id="UP000283530"/>
    </source>
</evidence>
<dbReference type="GO" id="GO:0046872">
    <property type="term" value="F:metal ion binding"/>
    <property type="evidence" value="ECO:0007669"/>
    <property type="project" value="UniProtKB-KW"/>
</dbReference>
<evidence type="ECO:0000256" key="12">
    <source>
        <dbReference type="SAM" id="SignalP"/>
    </source>
</evidence>
<feature type="binding site" description="axial binding residue" evidence="10">
    <location>
        <position position="310"/>
    </location>
    <ligand>
        <name>heme b</name>
        <dbReference type="ChEBI" id="CHEBI:60344"/>
        <label>1</label>
    </ligand>
    <ligandPart>
        <name>Fe</name>
        <dbReference type="ChEBI" id="CHEBI:18248"/>
    </ligandPart>
</feature>
<keyword evidence="3 11" id="KW-0812">Transmembrane</keyword>
<reference evidence="15 16" key="1">
    <citation type="journal article" date="2019" name="Nat. Plants">
        <title>Stout camphor tree genome fills gaps in understanding of flowering plant genome evolution.</title>
        <authorList>
            <person name="Chaw S.M."/>
            <person name="Liu Y.C."/>
            <person name="Wu Y.W."/>
            <person name="Wang H.Y."/>
            <person name="Lin C.I."/>
            <person name="Wu C.S."/>
            <person name="Ke H.M."/>
            <person name="Chang L.Y."/>
            <person name="Hsu C.Y."/>
            <person name="Yang H.T."/>
            <person name="Sudianto E."/>
            <person name="Hsu M.H."/>
            <person name="Wu K.P."/>
            <person name="Wang L.N."/>
            <person name="Leebens-Mack J.H."/>
            <person name="Tsai I.J."/>
        </authorList>
    </citation>
    <scope>NUCLEOTIDE SEQUENCE [LARGE SCALE GENOMIC DNA]</scope>
    <source>
        <strain evidence="16">cv. Chaw 1501</strain>
        <tissue evidence="15">Young leaves</tissue>
    </source>
</reference>
<feature type="binding site" description="axial binding residue" evidence="10">
    <location>
        <position position="274"/>
    </location>
    <ligand>
        <name>heme b</name>
        <dbReference type="ChEBI" id="CHEBI:60344"/>
        <label>1</label>
    </ligand>
    <ligandPart>
        <name>Fe</name>
        <dbReference type="ChEBI" id="CHEBI:18248"/>
    </ligandPart>
</feature>
<keyword evidence="8 11" id="KW-0472">Membrane</keyword>
<evidence type="ECO:0000256" key="11">
    <source>
        <dbReference type="SAM" id="Phobius"/>
    </source>
</evidence>
<feature type="transmembrane region" description="Helical" evidence="11">
    <location>
        <begin position="375"/>
        <end position="395"/>
    </location>
</feature>
<dbReference type="PANTHER" id="PTHR23130:SF195">
    <property type="entry name" value="CYTOCHROME B561 AND DOMON DOMAIN-CONTAINING PROTEIN"/>
    <property type="match status" value="1"/>
</dbReference>